<sequence>MAAPSKQALRLSPPYTGSGGRINSGKYATNLSSLSIDQNGLTKFQKSLHQLEKDNPDLWSLCNDSPRLQWFIRFDTQVRQEEYKKDEQKLGIGPVKSLYNPRKAAYDQLCNEEKIKIAYGQDLKMQTEENTVIRWFLNVQMILDLGPLPHRKRETWLNLQKPRRIVMLYNIPETAYRTLSLVHTSAGFVRATPTNWQLHGHRPEPKKTQFTARVLVSAQTSAKGHVVQISGDMTGSRLTRSQSTLVNVPAPTHTLPKGLDTCSVICCLSAQCRWVLSIYGPGSPSSELRATQFLLSFCEDKASSHSALLSQQARLTKPHPKFSTMPRETPRTHDDRMEWWTKYTLLVRNFKHGDEIEIQQCEAKLRITSRDERLAKGQEEHDTLWARAAWQDPEIRKYRMEMRLKQGGYYSELQWLIRESPLLEWWIQFEALFDQGGTDAQLQEWERNFPGGLGDPPEVGLANHKILRDELSRDSNVLRSFTNLLRWYETQPREPHNARTREWTAWYSMLRKHEGELNSAIDAELGYYKRLGQQNHREGSDTGHRRRRKSRKPYTSKAYHNP</sequence>
<keyword evidence="3" id="KW-1185">Reference proteome</keyword>
<accession>A0A6A6V359</accession>
<gene>
    <name evidence="2" type="ORF">M011DRAFT_528065</name>
</gene>
<evidence type="ECO:0000256" key="1">
    <source>
        <dbReference type="SAM" id="MobiDB-lite"/>
    </source>
</evidence>
<organism evidence="2 3">
    <name type="scientific">Sporormia fimetaria CBS 119925</name>
    <dbReference type="NCBI Taxonomy" id="1340428"/>
    <lineage>
        <taxon>Eukaryota</taxon>
        <taxon>Fungi</taxon>
        <taxon>Dikarya</taxon>
        <taxon>Ascomycota</taxon>
        <taxon>Pezizomycotina</taxon>
        <taxon>Dothideomycetes</taxon>
        <taxon>Pleosporomycetidae</taxon>
        <taxon>Pleosporales</taxon>
        <taxon>Sporormiaceae</taxon>
        <taxon>Sporormia</taxon>
    </lineage>
</organism>
<evidence type="ECO:0000313" key="3">
    <source>
        <dbReference type="Proteomes" id="UP000799440"/>
    </source>
</evidence>
<feature type="region of interest" description="Disordered" evidence="1">
    <location>
        <begin position="532"/>
        <end position="562"/>
    </location>
</feature>
<name>A0A6A6V359_9PLEO</name>
<dbReference type="AlphaFoldDB" id="A0A6A6V359"/>
<feature type="compositionally biased region" description="Basic residues" evidence="1">
    <location>
        <begin position="544"/>
        <end position="554"/>
    </location>
</feature>
<protein>
    <submittedName>
        <fullName evidence="2">Uncharacterized protein</fullName>
    </submittedName>
</protein>
<evidence type="ECO:0000313" key="2">
    <source>
        <dbReference type="EMBL" id="KAF2745022.1"/>
    </source>
</evidence>
<feature type="region of interest" description="Disordered" evidence="1">
    <location>
        <begin position="1"/>
        <end position="22"/>
    </location>
</feature>
<dbReference type="Proteomes" id="UP000799440">
    <property type="component" value="Unassembled WGS sequence"/>
</dbReference>
<dbReference type="EMBL" id="MU006585">
    <property type="protein sequence ID" value="KAF2745022.1"/>
    <property type="molecule type" value="Genomic_DNA"/>
</dbReference>
<proteinExistence type="predicted"/>
<reference evidence="2" key="1">
    <citation type="journal article" date="2020" name="Stud. Mycol.">
        <title>101 Dothideomycetes genomes: a test case for predicting lifestyles and emergence of pathogens.</title>
        <authorList>
            <person name="Haridas S."/>
            <person name="Albert R."/>
            <person name="Binder M."/>
            <person name="Bloem J."/>
            <person name="Labutti K."/>
            <person name="Salamov A."/>
            <person name="Andreopoulos B."/>
            <person name="Baker S."/>
            <person name="Barry K."/>
            <person name="Bills G."/>
            <person name="Bluhm B."/>
            <person name="Cannon C."/>
            <person name="Castanera R."/>
            <person name="Culley D."/>
            <person name="Daum C."/>
            <person name="Ezra D."/>
            <person name="Gonzalez J."/>
            <person name="Henrissat B."/>
            <person name="Kuo A."/>
            <person name="Liang C."/>
            <person name="Lipzen A."/>
            <person name="Lutzoni F."/>
            <person name="Magnuson J."/>
            <person name="Mondo S."/>
            <person name="Nolan M."/>
            <person name="Ohm R."/>
            <person name="Pangilinan J."/>
            <person name="Park H.-J."/>
            <person name="Ramirez L."/>
            <person name="Alfaro M."/>
            <person name="Sun H."/>
            <person name="Tritt A."/>
            <person name="Yoshinaga Y."/>
            <person name="Zwiers L.-H."/>
            <person name="Turgeon B."/>
            <person name="Goodwin S."/>
            <person name="Spatafora J."/>
            <person name="Crous P."/>
            <person name="Grigoriev I."/>
        </authorList>
    </citation>
    <scope>NUCLEOTIDE SEQUENCE</scope>
    <source>
        <strain evidence="2">CBS 119925</strain>
    </source>
</reference>